<reference evidence="2" key="1">
    <citation type="journal article" date="2019" name="Int. J. Syst. Evol. Microbiol.">
        <title>The Global Catalogue of Microorganisms (GCM) 10K type strain sequencing project: providing services to taxonomists for standard genome sequencing and annotation.</title>
        <authorList>
            <consortium name="The Broad Institute Genomics Platform"/>
            <consortium name="The Broad Institute Genome Sequencing Center for Infectious Disease"/>
            <person name="Wu L."/>
            <person name="Ma J."/>
        </authorList>
    </citation>
    <scope>NUCLEOTIDE SEQUENCE [LARGE SCALE GENOMIC DNA]</scope>
    <source>
        <strain evidence="2">CCUG 60523</strain>
    </source>
</reference>
<accession>A0ABV8AQ40</accession>
<dbReference type="EMBL" id="JBHRZS010000002">
    <property type="protein sequence ID" value="MFC3878789.1"/>
    <property type="molecule type" value="Genomic_DNA"/>
</dbReference>
<gene>
    <name evidence="1" type="ORF">ACFOSV_01300</name>
</gene>
<dbReference type="RefSeq" id="WP_377902583.1">
    <property type="nucleotide sequence ID" value="NZ_JBHRZS010000002.1"/>
</dbReference>
<sequence>MKTLAIIEKELLSELSFAREDVLTTPDQRKQRFAELQRAQTLGNLLQTKVFITFETRDGSLHQVHTTVWAVGEDFISLKGGKSIPIRAIHSVH</sequence>
<keyword evidence="2" id="KW-1185">Reference proteome</keyword>
<dbReference type="Proteomes" id="UP001595805">
    <property type="component" value="Unassembled WGS sequence"/>
</dbReference>
<protein>
    <submittedName>
        <fullName evidence="1">Uncharacterized protein</fullName>
    </submittedName>
</protein>
<evidence type="ECO:0000313" key="1">
    <source>
        <dbReference type="EMBL" id="MFC3878789.1"/>
    </source>
</evidence>
<comment type="caution">
    <text evidence="1">The sequence shown here is derived from an EMBL/GenBank/DDBJ whole genome shotgun (WGS) entry which is preliminary data.</text>
</comment>
<organism evidence="1 2">
    <name type="scientific">Algoriphagus namhaensis</name>
    <dbReference type="NCBI Taxonomy" id="915353"/>
    <lineage>
        <taxon>Bacteria</taxon>
        <taxon>Pseudomonadati</taxon>
        <taxon>Bacteroidota</taxon>
        <taxon>Cytophagia</taxon>
        <taxon>Cytophagales</taxon>
        <taxon>Cyclobacteriaceae</taxon>
        <taxon>Algoriphagus</taxon>
    </lineage>
</organism>
<proteinExistence type="predicted"/>
<name>A0ABV8AQ40_9BACT</name>
<evidence type="ECO:0000313" key="2">
    <source>
        <dbReference type="Proteomes" id="UP001595805"/>
    </source>
</evidence>